<evidence type="ECO:0000313" key="3">
    <source>
        <dbReference type="EMBL" id="NUW34241.1"/>
    </source>
</evidence>
<dbReference type="EMBL" id="JABWGN010000008">
    <property type="protein sequence ID" value="NUW34241.1"/>
    <property type="molecule type" value="Genomic_DNA"/>
</dbReference>
<dbReference type="RefSeq" id="WP_175591672.1">
    <property type="nucleotide sequence ID" value="NZ_JABWGN010000008.1"/>
</dbReference>
<protein>
    <submittedName>
        <fullName evidence="3">Uncharacterized protein</fullName>
    </submittedName>
</protein>
<feature type="transmembrane region" description="Helical" evidence="2">
    <location>
        <begin position="40"/>
        <end position="59"/>
    </location>
</feature>
<dbReference type="AlphaFoldDB" id="A0A7Y6I9Z2"/>
<keyword evidence="2" id="KW-1133">Transmembrane helix</keyword>
<keyword evidence="2" id="KW-0812">Transmembrane</keyword>
<keyword evidence="2" id="KW-0472">Membrane</keyword>
<evidence type="ECO:0000313" key="4">
    <source>
        <dbReference type="Proteomes" id="UP000586042"/>
    </source>
</evidence>
<evidence type="ECO:0000256" key="2">
    <source>
        <dbReference type="SAM" id="Phobius"/>
    </source>
</evidence>
<accession>A0A7Y6I9Z2</accession>
<reference evidence="3 4" key="1">
    <citation type="submission" date="2020-06" db="EMBL/GenBank/DDBJ databases">
        <title>Nonomuraea sp. SMC257, a novel actinomycete isolated from soil.</title>
        <authorList>
            <person name="Chanama M."/>
        </authorList>
    </citation>
    <scope>NUCLEOTIDE SEQUENCE [LARGE SCALE GENOMIC DNA]</scope>
    <source>
        <strain evidence="3 4">SMC257</strain>
    </source>
</reference>
<feature type="compositionally biased region" description="Basic and acidic residues" evidence="1">
    <location>
        <begin position="1"/>
        <end position="15"/>
    </location>
</feature>
<proteinExistence type="predicted"/>
<dbReference type="Proteomes" id="UP000586042">
    <property type="component" value="Unassembled WGS sequence"/>
</dbReference>
<name>A0A7Y6I9Z2_9ACTN</name>
<sequence>MTVRDLRDVLREHGDAAPPPNPGRHDQVRARVGRIRRRRLLATGTAVASVAAVLGVVVLPGGPDQRRDTTVEVTTPATPPVKDADPAAMPETFTAPDGTVYRRLALTSIKATGSRKATVTVPVTGKPLDVAAFCSQRARNHVSPRVSVDGRPSPDGFGCLGTRQLTPLTVPKRAGKRITVTFDTTTAGLGCSRADPKSPCKPIKEQRVPWSLAVYEWTPPTPPVVPAAPRAFPREAGGWKLAETRTGTWPGETSVTFRVRGDGRPIGLDQICTGDLARRLWFTDADTGGGSTCGVWDKGPYPMAMSVFKTTKGRTTTITLKLSMQSPAEGRPVRWSVGLFRR</sequence>
<evidence type="ECO:0000256" key="1">
    <source>
        <dbReference type="SAM" id="MobiDB-lite"/>
    </source>
</evidence>
<keyword evidence="4" id="KW-1185">Reference proteome</keyword>
<gene>
    <name evidence="3" type="ORF">HTZ77_22790</name>
</gene>
<comment type="caution">
    <text evidence="3">The sequence shown here is derived from an EMBL/GenBank/DDBJ whole genome shotgun (WGS) entry which is preliminary data.</text>
</comment>
<feature type="region of interest" description="Disordered" evidence="1">
    <location>
        <begin position="63"/>
        <end position="94"/>
    </location>
</feature>
<feature type="region of interest" description="Disordered" evidence="1">
    <location>
        <begin position="1"/>
        <end position="26"/>
    </location>
</feature>
<organism evidence="3 4">
    <name type="scientific">Nonomuraea montanisoli</name>
    <dbReference type="NCBI Taxonomy" id="2741721"/>
    <lineage>
        <taxon>Bacteria</taxon>
        <taxon>Bacillati</taxon>
        <taxon>Actinomycetota</taxon>
        <taxon>Actinomycetes</taxon>
        <taxon>Streptosporangiales</taxon>
        <taxon>Streptosporangiaceae</taxon>
        <taxon>Nonomuraea</taxon>
    </lineage>
</organism>